<proteinExistence type="inferred from homology"/>
<dbReference type="GO" id="GO:0035494">
    <property type="term" value="P:SNARE complex disassembly"/>
    <property type="evidence" value="ECO:0007669"/>
    <property type="project" value="InterPro"/>
</dbReference>
<dbReference type="Pfam" id="PF02359">
    <property type="entry name" value="CDC48_N"/>
    <property type="match status" value="1"/>
</dbReference>
<dbReference type="PROSITE" id="PS00674">
    <property type="entry name" value="AAA"/>
    <property type="match status" value="1"/>
</dbReference>
<dbReference type="SUPFAM" id="SSF52540">
    <property type="entry name" value="P-loop containing nucleoside triphosphate hydrolases"/>
    <property type="match status" value="2"/>
</dbReference>
<evidence type="ECO:0000256" key="3">
    <source>
        <dbReference type="ARBA" id="ARBA00011643"/>
    </source>
</evidence>
<evidence type="ECO:0000313" key="19">
    <source>
        <dbReference type="Proteomes" id="UP000008281"/>
    </source>
</evidence>
<dbReference type="GO" id="GO:0046872">
    <property type="term" value="F:metal ion binding"/>
    <property type="evidence" value="ECO:0007669"/>
    <property type="project" value="UniProtKB-UniRule"/>
</dbReference>
<dbReference type="FunFam" id="3.40.50.300:FF:000187">
    <property type="entry name" value="Vesicular-fusion ATPase SEC18"/>
    <property type="match status" value="1"/>
</dbReference>
<comment type="similarity">
    <text evidence="2 14">Belongs to the AAA ATPase family.</text>
</comment>
<evidence type="ECO:0000256" key="6">
    <source>
        <dbReference type="ARBA" id="ARBA00022490"/>
    </source>
</evidence>
<dbReference type="KEGG" id="crq:GCK72_000014"/>
<dbReference type="SUPFAM" id="SSF50692">
    <property type="entry name" value="ADC-like"/>
    <property type="match status" value="1"/>
</dbReference>
<evidence type="ECO:0000256" key="10">
    <source>
        <dbReference type="ARBA" id="ARBA00022842"/>
    </source>
</evidence>
<evidence type="ECO:0000256" key="13">
    <source>
        <dbReference type="ARBA" id="ARBA00056429"/>
    </source>
</evidence>
<dbReference type="Gene3D" id="3.40.50.300">
    <property type="entry name" value="P-loop containing nucleotide triphosphate hydrolases"/>
    <property type="match status" value="2"/>
</dbReference>
<dbReference type="AlphaFoldDB" id="E3MT78"/>
<dbReference type="RefSeq" id="XP_003100660.2">
    <property type="nucleotide sequence ID" value="XM_003100612.2"/>
</dbReference>
<dbReference type="InterPro" id="IPR027417">
    <property type="entry name" value="P-loop_NTPase"/>
</dbReference>
<dbReference type="InterPro" id="IPR054419">
    <property type="entry name" value="NSF_ATPase_lid"/>
</dbReference>
<dbReference type="Gene3D" id="2.40.40.20">
    <property type="match status" value="1"/>
</dbReference>
<reference evidence="18" key="1">
    <citation type="submission" date="2007-07" db="EMBL/GenBank/DDBJ databases">
        <title>PCAP assembly of the Caenorhabditis remanei genome.</title>
        <authorList>
            <consortium name="The Caenorhabditis remanei Sequencing Consortium"/>
            <person name="Wilson R.K."/>
        </authorList>
    </citation>
    <scope>NUCLEOTIDE SEQUENCE [LARGE SCALE GENOMIC DNA]</scope>
    <source>
        <strain evidence="18">PB4641</strain>
    </source>
</reference>
<dbReference type="InParanoid" id="E3MT78"/>
<dbReference type="GO" id="GO:0005795">
    <property type="term" value="C:Golgi stack"/>
    <property type="evidence" value="ECO:0007669"/>
    <property type="project" value="TreeGrafter"/>
</dbReference>
<organism evidence="19">
    <name type="scientific">Caenorhabditis remanei</name>
    <name type="common">Caenorhabditis vulgaris</name>
    <dbReference type="NCBI Taxonomy" id="31234"/>
    <lineage>
        <taxon>Eukaryota</taxon>
        <taxon>Metazoa</taxon>
        <taxon>Ecdysozoa</taxon>
        <taxon>Nematoda</taxon>
        <taxon>Chromadorea</taxon>
        <taxon>Rhabditida</taxon>
        <taxon>Rhabditina</taxon>
        <taxon>Rhabditomorpha</taxon>
        <taxon>Rhabditoidea</taxon>
        <taxon>Rhabditidae</taxon>
        <taxon>Peloderinae</taxon>
        <taxon>Caenorhabditis</taxon>
    </lineage>
</organism>
<dbReference type="CDD" id="cd19504">
    <property type="entry name" value="RecA-like_NSF-SEC18_r1-like"/>
    <property type="match status" value="1"/>
</dbReference>
<keyword evidence="14" id="KW-0931">ER-Golgi transport</keyword>
<dbReference type="HOGENOM" id="CLU_008037_2_0_1"/>
<dbReference type="Pfam" id="PF21964">
    <property type="entry name" value="NSF_ATPase_lid"/>
    <property type="match status" value="1"/>
</dbReference>
<dbReference type="PANTHER" id="PTHR23078">
    <property type="entry name" value="VESICULAR-FUSION PROTEIN NSF"/>
    <property type="match status" value="1"/>
</dbReference>
<keyword evidence="11 14" id="KW-0653">Protein transport</keyword>
<dbReference type="Pfam" id="PF00004">
    <property type="entry name" value="AAA"/>
    <property type="match status" value="2"/>
</dbReference>
<keyword evidence="5 14" id="KW-0813">Transport</keyword>
<evidence type="ECO:0000256" key="7">
    <source>
        <dbReference type="ARBA" id="ARBA00022737"/>
    </source>
</evidence>
<comment type="cofactor">
    <cofactor evidence="14">
        <name>Mg(2+)</name>
        <dbReference type="ChEBI" id="CHEBI:18420"/>
    </cofactor>
    <text evidence="14">Binds 1 Mg(2+) ion per subunit.</text>
</comment>
<comment type="subunit">
    <text evidence="3">Homohexamer.</text>
</comment>
<comment type="function">
    <text evidence="13 14">Required for vesicle-mediated transport. Catalyzes the fusion of transport vesicles within the Golgi cisternae. Is also required for transport from the endoplasmic reticulum to the Golgi stack. Seems to function as a fusion protein required for the delivery of cargo proteins to all compartments of the Golgi stack independent of vesicle origin.</text>
</comment>
<keyword evidence="14" id="KW-0479">Metal-binding</keyword>
<evidence type="ECO:0000259" key="17">
    <source>
        <dbReference type="SMART" id="SM01073"/>
    </source>
</evidence>
<dbReference type="InterPro" id="IPR009010">
    <property type="entry name" value="Asp_de-COase-like_dom_sf"/>
</dbReference>
<dbReference type="PANTHER" id="PTHR23078:SF3">
    <property type="entry name" value="VESICLE-FUSING ATPASE"/>
    <property type="match status" value="1"/>
</dbReference>
<evidence type="ECO:0000256" key="14">
    <source>
        <dbReference type="RuleBase" id="RU367045"/>
    </source>
</evidence>
<dbReference type="CDD" id="cd00009">
    <property type="entry name" value="AAA"/>
    <property type="match status" value="1"/>
</dbReference>
<keyword evidence="10 14" id="KW-0460">Magnesium</keyword>
<dbReference type="SMART" id="SM01073">
    <property type="entry name" value="CDC48_N"/>
    <property type="match status" value="1"/>
</dbReference>
<evidence type="ECO:0000256" key="4">
    <source>
        <dbReference type="ARBA" id="ARBA00012674"/>
    </source>
</evidence>
<dbReference type="EMBL" id="DS268475">
    <property type="protein sequence ID" value="EFP08631.1"/>
    <property type="molecule type" value="Genomic_DNA"/>
</dbReference>
<dbReference type="InterPro" id="IPR003960">
    <property type="entry name" value="ATPase_AAA_CS"/>
</dbReference>
<dbReference type="STRING" id="31234.E3MT78"/>
<dbReference type="SMART" id="SM00382">
    <property type="entry name" value="AAA"/>
    <property type="match status" value="2"/>
</dbReference>
<name>E3MT78_CAERE</name>
<dbReference type="FunFam" id="2.40.40.20:FF:000012">
    <property type="entry name" value="Vesicle-fusing ATPase protein"/>
    <property type="match status" value="1"/>
</dbReference>
<evidence type="ECO:0000256" key="5">
    <source>
        <dbReference type="ARBA" id="ARBA00022448"/>
    </source>
</evidence>
<protein>
    <recommendedName>
        <fullName evidence="4 14">Vesicle-fusing ATPase</fullName>
        <ecNumber evidence="4 14">3.6.4.6</ecNumber>
    </recommendedName>
</protein>
<dbReference type="InterPro" id="IPR003593">
    <property type="entry name" value="AAA+_ATPase"/>
</dbReference>
<accession>E3MT78</accession>
<dbReference type="Gene3D" id="1.10.8.60">
    <property type="match status" value="2"/>
</dbReference>
<evidence type="ECO:0000256" key="8">
    <source>
        <dbReference type="ARBA" id="ARBA00022741"/>
    </source>
</evidence>
<dbReference type="InterPro" id="IPR003959">
    <property type="entry name" value="ATPase_AAA_core"/>
</dbReference>
<keyword evidence="6 14" id="KW-0963">Cytoplasm</keyword>
<evidence type="ECO:0000256" key="2">
    <source>
        <dbReference type="ARBA" id="ARBA00006914"/>
    </source>
</evidence>
<evidence type="ECO:0000259" key="16">
    <source>
        <dbReference type="SMART" id="SM00382"/>
    </source>
</evidence>
<dbReference type="FunFam" id="3.40.50.300:FF:002373">
    <property type="entry name" value="Vesicle-fusing ATPase, putative"/>
    <property type="match status" value="1"/>
</dbReference>
<dbReference type="GO" id="GO:0043001">
    <property type="term" value="P:Golgi to plasma membrane protein transport"/>
    <property type="evidence" value="ECO:0007669"/>
    <property type="project" value="TreeGrafter"/>
</dbReference>
<keyword evidence="19" id="KW-1185">Reference proteome</keyword>
<evidence type="ECO:0000256" key="11">
    <source>
        <dbReference type="ARBA" id="ARBA00022927"/>
    </source>
</evidence>
<keyword evidence="9 14" id="KW-0067">ATP-binding</keyword>
<dbReference type="InterPro" id="IPR039812">
    <property type="entry name" value="Vesicle-fus_ATPase"/>
</dbReference>
<dbReference type="FunCoup" id="E3MT78">
    <property type="interactions" value="2667"/>
</dbReference>
<dbReference type="Gene3D" id="3.10.330.10">
    <property type="match status" value="1"/>
</dbReference>
<dbReference type="eggNOG" id="KOG0741">
    <property type="taxonomic scope" value="Eukaryota"/>
</dbReference>
<dbReference type="EC" id="3.6.4.6" evidence="4 14"/>
<dbReference type="FunFam" id="3.10.330.10:FF:000028">
    <property type="entry name" value="Vesicle-fusing ATPase"/>
    <property type="match status" value="1"/>
</dbReference>
<keyword evidence="7" id="KW-0677">Repeat</keyword>
<evidence type="ECO:0000256" key="12">
    <source>
        <dbReference type="ARBA" id="ARBA00048883"/>
    </source>
</evidence>
<dbReference type="SUPFAM" id="SSF54585">
    <property type="entry name" value="Cdc48 domain 2-like"/>
    <property type="match status" value="1"/>
</dbReference>
<comment type="catalytic activity">
    <reaction evidence="12 14">
        <text>ATP + H2O = ADP + phosphate + H(+)</text>
        <dbReference type="Rhea" id="RHEA:13065"/>
        <dbReference type="ChEBI" id="CHEBI:15377"/>
        <dbReference type="ChEBI" id="CHEBI:15378"/>
        <dbReference type="ChEBI" id="CHEBI:30616"/>
        <dbReference type="ChEBI" id="CHEBI:43474"/>
        <dbReference type="ChEBI" id="CHEBI:456216"/>
        <dbReference type="EC" id="3.6.4.6"/>
    </reaction>
</comment>
<keyword evidence="14" id="KW-0378">Hydrolase</keyword>
<dbReference type="GO" id="GO:0006891">
    <property type="term" value="P:intra-Golgi vesicle-mediated transport"/>
    <property type="evidence" value="ECO:0007669"/>
    <property type="project" value="TreeGrafter"/>
</dbReference>
<comment type="subcellular location">
    <subcellularLocation>
        <location evidence="1 14">Cytoplasm</location>
    </subcellularLocation>
</comment>
<keyword evidence="8 14" id="KW-0547">Nucleotide-binding</keyword>
<feature type="domain" description="CDC48 N-terminal subdomain" evidence="17">
    <location>
        <begin position="44"/>
        <end position="127"/>
    </location>
</feature>
<feature type="region of interest" description="Disordered" evidence="15">
    <location>
        <begin position="1"/>
        <end position="32"/>
    </location>
</feature>
<dbReference type="InterPro" id="IPR041569">
    <property type="entry name" value="AAA_lid_3"/>
</dbReference>
<feature type="domain" description="AAA+ ATPase" evidence="16">
    <location>
        <begin position="306"/>
        <end position="453"/>
    </location>
</feature>
<evidence type="ECO:0000256" key="1">
    <source>
        <dbReference type="ARBA" id="ARBA00004496"/>
    </source>
</evidence>
<dbReference type="OrthoDB" id="9982946at2759"/>
<dbReference type="Proteomes" id="UP000008281">
    <property type="component" value="Unassembled WGS sequence"/>
</dbReference>
<sequence>MSWFRKPASNDFSSHNDRPTAPPREVRAPLPSAPSPYIAVSEKMFRVRKAPSEEHTLANYAYVNRSDFDATHIKHVCVNTGPARHYIFSIKNDPTIKPGEIAFGVPHRRWAVLSLDQEIRVTPFSFPTSDYIGSIVLSADFNNKKNVTSEPLNADLMAREFSMQFSGQAFTKDMQMAFRFEDKEKNKTHTLSLVVKTIEQLDLMKAAAASNGEGAPADSSAKPKHIDAGQLMANSVIVFDKEEGSMLSLIGKSKGKSAYRSIINPNWNFAEMGIGGLDKEFSNIFRRAFASRVFPPEFIEQLGMKHVRGILLYGPPGTGKTLMARQIGKMLNAREPKIVNGPQILDKYVGESESNVRKLFADAEEEWRRCGANSGLHIIIFDEIDAICKQRGSMAGSSSVHDTVVNQLLSKMDGVEQLNNILVIGMTNRRDMIDEALLRPGRLEVQMEVSLPDEFGRLQILRIHTARMREYNKMDPKVDLEDLSKRTKNFSGAELEGLVRAAQSSAMNRLVKAGGKAQADPDAIEKLVINGGDFDYALENDVKPAFGRSDESLNRFLTRGMIVWGPEVTRIIDEGSLLADTVKNPENSGFRSAVLAGAPKTGKTSLAAQIAKSSDFPFVKVISPEDTVGFSESAKCMSLKKAFEDAKRSKLSVLLIDNLERLIDYHPVGPRYSNLVIQALLVLLNAHPPPGHRLLVLATSSDRSFLRDMGLMDVFGAVIDIPKLSTADQMMNVIQESNIYTDDQLPQIEHKLRQLVEGRKFGVGIKHLLELIESARQCEADYRVSTLLSMIENIALNLF</sequence>
<evidence type="ECO:0000256" key="15">
    <source>
        <dbReference type="SAM" id="MobiDB-lite"/>
    </source>
</evidence>
<dbReference type="GO" id="GO:0016887">
    <property type="term" value="F:ATP hydrolysis activity"/>
    <property type="evidence" value="ECO:0007669"/>
    <property type="project" value="InterPro"/>
</dbReference>
<dbReference type="FunFam" id="1.10.8.60:FF:000026">
    <property type="entry name" value="vesicle-fusing ATPase isoform X1"/>
    <property type="match status" value="1"/>
</dbReference>
<evidence type="ECO:0000256" key="9">
    <source>
        <dbReference type="ARBA" id="ARBA00022840"/>
    </source>
</evidence>
<dbReference type="GeneID" id="9815328"/>
<evidence type="ECO:0000313" key="18">
    <source>
        <dbReference type="EMBL" id="EFP08631.1"/>
    </source>
</evidence>
<feature type="domain" description="AAA+ ATPase" evidence="16">
    <location>
        <begin position="589"/>
        <end position="725"/>
    </location>
</feature>
<dbReference type="InterPro" id="IPR003338">
    <property type="entry name" value="CDC4_N-term_subdom"/>
</dbReference>
<dbReference type="OMA" id="CFDNEIA"/>
<dbReference type="GO" id="GO:0005524">
    <property type="term" value="F:ATP binding"/>
    <property type="evidence" value="ECO:0007669"/>
    <property type="project" value="UniProtKB-UniRule"/>
</dbReference>
<gene>
    <name evidence="18" type="primary">Cre-nsf-1</name>
    <name evidence="18" type="ORF">CRE_20438</name>
</gene>
<dbReference type="Pfam" id="PF17862">
    <property type="entry name" value="AAA_lid_3"/>
    <property type="match status" value="1"/>
</dbReference>
<dbReference type="CTD" id="9815328"/>
<dbReference type="InterPro" id="IPR029067">
    <property type="entry name" value="CDC48_domain_2-like_sf"/>
</dbReference>